<feature type="transmembrane region" description="Helical" evidence="1">
    <location>
        <begin position="178"/>
        <end position="200"/>
    </location>
</feature>
<proteinExistence type="predicted"/>
<feature type="transmembrane region" description="Helical" evidence="1">
    <location>
        <begin position="258"/>
        <end position="280"/>
    </location>
</feature>
<dbReference type="AlphaFoldDB" id="A0A238Z1T9"/>
<dbReference type="Proteomes" id="UP000198417">
    <property type="component" value="Unassembled WGS sequence"/>
</dbReference>
<keyword evidence="1" id="KW-0472">Membrane</keyword>
<accession>A0A238Z1T9</accession>
<dbReference type="EMBL" id="FZNN01000022">
    <property type="protein sequence ID" value="SNR76908.1"/>
    <property type="molecule type" value="Genomic_DNA"/>
</dbReference>
<evidence type="ECO:0000313" key="3">
    <source>
        <dbReference type="Proteomes" id="UP000198417"/>
    </source>
</evidence>
<keyword evidence="1" id="KW-1133">Transmembrane helix</keyword>
<feature type="transmembrane region" description="Helical" evidence="1">
    <location>
        <begin position="12"/>
        <end position="35"/>
    </location>
</feature>
<keyword evidence="3" id="KW-1185">Reference proteome</keyword>
<keyword evidence="1" id="KW-0812">Transmembrane</keyword>
<sequence length="303" mass="32765">MTLSSTLDLTIGLIFIYLVLSLLCTSANEAIAGLLRLRARILFSEVSRMIEVDDVNAAFWSSGLVRSLGHSIGIPDSTKGNRAPSYMESNTFSIALLHALSGTGKIDGAELTRNAPLDIVGLAGHVPQSSILKSVIDTLATDGQARYENLQSGLSDWFDQVMNRATGVYKRRMQLTSFLVALLVATAMNADTLHIAAVLWKDDALRDKIVVSAIETSRVDETVPKEILDKLETLRADLPFGWSGPEVSQSVPTTPQGWLLKGLGIFLTALAMTLGAPFWFDLLKRFVSIRGAGPVAAPAPKQR</sequence>
<gene>
    <name evidence="2" type="ORF">SAMN06265370_12214</name>
</gene>
<protein>
    <submittedName>
        <fullName evidence="2">Uncharacterized protein</fullName>
    </submittedName>
</protein>
<evidence type="ECO:0000313" key="2">
    <source>
        <dbReference type="EMBL" id="SNR76908.1"/>
    </source>
</evidence>
<reference evidence="2 3" key="1">
    <citation type="submission" date="2017-06" db="EMBL/GenBank/DDBJ databases">
        <authorList>
            <person name="Kim H.J."/>
            <person name="Triplett B.A."/>
        </authorList>
    </citation>
    <scope>NUCLEOTIDE SEQUENCE [LARGE SCALE GENOMIC DNA]</scope>
    <source>
        <strain evidence="2 3">DSM 29052</strain>
    </source>
</reference>
<organism evidence="2 3">
    <name type="scientific">Puniceibacterium sediminis</name>
    <dbReference type="NCBI Taxonomy" id="1608407"/>
    <lineage>
        <taxon>Bacteria</taxon>
        <taxon>Pseudomonadati</taxon>
        <taxon>Pseudomonadota</taxon>
        <taxon>Alphaproteobacteria</taxon>
        <taxon>Rhodobacterales</taxon>
        <taxon>Paracoccaceae</taxon>
        <taxon>Puniceibacterium</taxon>
    </lineage>
</organism>
<dbReference type="RefSeq" id="WP_089273154.1">
    <property type="nucleotide sequence ID" value="NZ_FZNN01000022.1"/>
</dbReference>
<name>A0A238Z1T9_9RHOB</name>
<evidence type="ECO:0000256" key="1">
    <source>
        <dbReference type="SAM" id="Phobius"/>
    </source>
</evidence>
<dbReference type="OrthoDB" id="6286374at2"/>